<protein>
    <submittedName>
        <fullName evidence="1">Uncharacterized protein</fullName>
    </submittedName>
</protein>
<evidence type="ECO:0000313" key="1">
    <source>
        <dbReference type="EMBL" id="QEQ95034.1"/>
    </source>
</evidence>
<organism evidence="1 2">
    <name type="scientific">Erwinia phage pEp_SNUABM_01</name>
    <dbReference type="NCBI Taxonomy" id="2601643"/>
    <lineage>
        <taxon>Viruses</taxon>
        <taxon>Duplodnaviria</taxon>
        <taxon>Heunggongvirae</taxon>
        <taxon>Uroviricota</taxon>
        <taxon>Caudoviricetes</taxon>
        <taxon>Vequintavirinae</taxon>
        <taxon>Henunavirus</taxon>
        <taxon>Henunavirus SNUABM01</taxon>
    </lineage>
</organism>
<reference evidence="1 2" key="1">
    <citation type="submission" date="2019-07" db="EMBL/GenBank/DDBJ databases">
        <title>Complete genome sequence of bacteriophages infecting Erwinia pyrifoliae.</title>
        <authorList>
            <person name="Kim S.G."/>
            <person name="Park S.C."/>
        </authorList>
    </citation>
    <scope>NUCLEOTIDE SEQUENCE [LARGE SCALE GENOMIC DNA]</scope>
</reference>
<name>A0A5J6DAY2_9CAUD</name>
<gene>
    <name evidence="1" type="ORF">pEpSNUABM01_208</name>
</gene>
<sequence length="106" mass="12512">MHVSFGAEARSDKPRKMRVRVYLDDYGCTQYEPQAKYFLRWLPNNGGSTRRPSSLAWSLIHGMKLKLKDIEFVEEGRAKVNMKIMEEQEYRLSFFPFDPPVRGKRP</sequence>
<accession>A0A5J6DAY2</accession>
<dbReference type="EMBL" id="MN184887">
    <property type="protein sequence ID" value="QEQ95034.1"/>
    <property type="molecule type" value="Genomic_DNA"/>
</dbReference>
<evidence type="ECO:0000313" key="2">
    <source>
        <dbReference type="Proteomes" id="UP000326545"/>
    </source>
</evidence>
<dbReference type="Proteomes" id="UP000326545">
    <property type="component" value="Segment"/>
</dbReference>
<keyword evidence="2" id="KW-1185">Reference proteome</keyword>
<proteinExistence type="predicted"/>